<dbReference type="Proteomes" id="UP001654554">
    <property type="component" value="Segment"/>
</dbReference>
<gene>
    <name evidence="1" type="primary">66</name>
    <name evidence="1" type="ORF">SEA_NICOLE72_66</name>
</gene>
<organism evidence="1 2">
    <name type="scientific">Microbacterium phage Nicole72</name>
    <dbReference type="NCBI Taxonomy" id="3062838"/>
    <lineage>
        <taxon>Viruses</taxon>
        <taxon>Duplodnaviria</taxon>
        <taxon>Heunggongvirae</taxon>
        <taxon>Uroviricota</taxon>
        <taxon>Caudoviricetes</taxon>
        <taxon>Hodgkinviridae</taxon>
        <taxon>Meganvirus</taxon>
        <taxon>Meganvirus nichole72</taxon>
    </lineage>
</organism>
<proteinExistence type="predicted"/>
<name>A0ACD4UHL1_9CAUD</name>
<accession>A0ACD4UHL1</accession>
<dbReference type="EMBL" id="OR159674">
    <property type="protein sequence ID" value="WKW87103.1"/>
    <property type="molecule type" value="Genomic_DNA"/>
</dbReference>
<evidence type="ECO:0000313" key="1">
    <source>
        <dbReference type="EMBL" id="WKW87103.1"/>
    </source>
</evidence>
<protein>
    <submittedName>
        <fullName evidence="1">Uncharacterized protein</fullName>
    </submittedName>
</protein>
<keyword evidence="2" id="KW-1185">Reference proteome</keyword>
<reference evidence="1" key="1">
    <citation type="submission" date="2023-06" db="EMBL/GenBank/DDBJ databases">
        <authorList>
            <person name="Byrum C.A."/>
            <person name="Fullante V.A."/>
            <person name="Ghosh G."/>
            <person name="Ivey A.L."/>
            <person name="Joby C.P."/>
            <person name="Johnson E."/>
            <person name="Kamil H.A."/>
            <person name="Martinez L."/>
            <person name="Tutelo G.A."/>
            <person name="Wilson D."/>
            <person name="Ziegler A.J."/>
            <person name="Garlena R.A."/>
            <person name="Russell D.A."/>
            <person name="Jacobs-Sera D."/>
            <person name="Hatfull G.F."/>
        </authorList>
    </citation>
    <scope>NUCLEOTIDE SEQUENCE</scope>
</reference>
<sequence length="83" mass="9228">MAEHVPTCEELVRMGLARAVTVPKVGTKYLISDEGHALMGAAMRANAQEAIARGEGDWVRPPSNENTTRWWTEPHVTEGRRDD</sequence>
<evidence type="ECO:0000313" key="2">
    <source>
        <dbReference type="Proteomes" id="UP001654554"/>
    </source>
</evidence>